<evidence type="ECO:0000313" key="2">
    <source>
        <dbReference type="Proteomes" id="UP000053989"/>
    </source>
</evidence>
<reference evidence="2" key="2">
    <citation type="submission" date="2015-01" db="EMBL/GenBank/DDBJ databases">
        <title>Evolutionary Origins and Diversification of the Mycorrhizal Mutualists.</title>
        <authorList>
            <consortium name="DOE Joint Genome Institute"/>
            <consortium name="Mycorrhizal Genomics Consortium"/>
            <person name="Kohler A."/>
            <person name="Kuo A."/>
            <person name="Nagy L.G."/>
            <person name="Floudas D."/>
            <person name="Copeland A."/>
            <person name="Barry K.W."/>
            <person name="Cichocki N."/>
            <person name="Veneault-Fourrey C."/>
            <person name="LaButti K."/>
            <person name="Lindquist E.A."/>
            <person name="Lipzen A."/>
            <person name="Lundell T."/>
            <person name="Morin E."/>
            <person name="Murat C."/>
            <person name="Riley R."/>
            <person name="Ohm R."/>
            <person name="Sun H."/>
            <person name="Tunlid A."/>
            <person name="Henrissat B."/>
            <person name="Grigoriev I.V."/>
            <person name="Hibbett D.S."/>
            <person name="Martin F."/>
        </authorList>
    </citation>
    <scope>NUCLEOTIDE SEQUENCE [LARGE SCALE GENOMIC DNA]</scope>
    <source>
        <strain evidence="2">Foug A</strain>
    </source>
</reference>
<organism evidence="1 2">
    <name type="scientific">Scleroderma citrinum Foug A</name>
    <dbReference type="NCBI Taxonomy" id="1036808"/>
    <lineage>
        <taxon>Eukaryota</taxon>
        <taxon>Fungi</taxon>
        <taxon>Dikarya</taxon>
        <taxon>Basidiomycota</taxon>
        <taxon>Agaricomycotina</taxon>
        <taxon>Agaricomycetes</taxon>
        <taxon>Agaricomycetidae</taxon>
        <taxon>Boletales</taxon>
        <taxon>Sclerodermatineae</taxon>
        <taxon>Sclerodermataceae</taxon>
        <taxon>Scleroderma</taxon>
    </lineage>
</organism>
<sequence>MYPETRRSRYISLRKNDAREAQKVFFPFMWDLTGSNCDNFLNSSAASSDAMNSYVFLLEAIDQLVAVIRSRPYMQVHLAASVILRPGIPQLGYMTDSSMFQKVDQWEKWERYLDPAGGTNHGNLSSIYWVCKLFGPNEPRVDFAGRCLPIDVRVIRSLKAMILAWASISRFRSYCGEAFPNQATYSGSVPTLPHSMEGKVPNTRIDT</sequence>
<keyword evidence="2" id="KW-1185">Reference proteome</keyword>
<dbReference type="InParanoid" id="A0A0C3E810"/>
<proteinExistence type="predicted"/>
<gene>
    <name evidence="1" type="ORF">SCLCIDRAFT_657563</name>
</gene>
<dbReference type="Proteomes" id="UP000053989">
    <property type="component" value="Unassembled WGS sequence"/>
</dbReference>
<dbReference type="AlphaFoldDB" id="A0A0C3E810"/>
<reference evidence="1 2" key="1">
    <citation type="submission" date="2014-04" db="EMBL/GenBank/DDBJ databases">
        <authorList>
            <consortium name="DOE Joint Genome Institute"/>
            <person name="Kuo A."/>
            <person name="Kohler A."/>
            <person name="Nagy L.G."/>
            <person name="Floudas D."/>
            <person name="Copeland A."/>
            <person name="Barry K.W."/>
            <person name="Cichocki N."/>
            <person name="Veneault-Fourrey C."/>
            <person name="LaButti K."/>
            <person name="Lindquist E.A."/>
            <person name="Lipzen A."/>
            <person name="Lundell T."/>
            <person name="Morin E."/>
            <person name="Murat C."/>
            <person name="Sun H."/>
            <person name="Tunlid A."/>
            <person name="Henrissat B."/>
            <person name="Grigoriev I.V."/>
            <person name="Hibbett D.S."/>
            <person name="Martin F."/>
            <person name="Nordberg H.P."/>
            <person name="Cantor M.N."/>
            <person name="Hua S.X."/>
        </authorList>
    </citation>
    <scope>NUCLEOTIDE SEQUENCE [LARGE SCALE GENOMIC DNA]</scope>
    <source>
        <strain evidence="1 2">Foug A</strain>
    </source>
</reference>
<name>A0A0C3E810_9AGAM</name>
<protein>
    <submittedName>
        <fullName evidence="1">Uncharacterized protein</fullName>
    </submittedName>
</protein>
<accession>A0A0C3E810</accession>
<evidence type="ECO:0000313" key="1">
    <source>
        <dbReference type="EMBL" id="KIM64106.1"/>
    </source>
</evidence>
<dbReference type="HOGENOM" id="CLU_1327078_0_0_1"/>
<dbReference type="EMBL" id="KN822030">
    <property type="protein sequence ID" value="KIM64106.1"/>
    <property type="molecule type" value="Genomic_DNA"/>
</dbReference>